<dbReference type="InterPro" id="IPR041705">
    <property type="entry name" value="PIN_Sll0205"/>
</dbReference>
<keyword evidence="2" id="KW-1185">Reference proteome</keyword>
<reference evidence="1 2" key="1">
    <citation type="journal article" date="2014" name="ISME J.">
        <title>Ecophysiology of Thioploca ingrica as revealed by the complete genome sequence supplemented with proteomic evidence.</title>
        <authorList>
            <person name="Kojima H."/>
            <person name="Ogura Y."/>
            <person name="Yamamoto N."/>
            <person name="Togashi T."/>
            <person name="Mori H."/>
            <person name="Watanabe T."/>
            <person name="Nemoto F."/>
            <person name="Kurokawa K."/>
            <person name="Hayashi T."/>
            <person name="Fukui M."/>
        </authorList>
    </citation>
    <scope>NUCLEOTIDE SEQUENCE [LARGE SCALE GENOMIC DNA]</scope>
</reference>
<dbReference type="KEGG" id="tig:THII_2743"/>
<protein>
    <submittedName>
        <fullName evidence="1">PilT-like protein</fullName>
    </submittedName>
</protein>
<dbReference type="AlphaFoldDB" id="A0A090ANP1"/>
<sequence length="94" mass="10817">MKILLDTCSFLWLVTDSPQLTIFAREVFKNVDNAVYLSVISAWEMMIKHGLGKLPLPDDPMSFIEIQRQLHHIESLSLEESSVSQLIKLSFLLR</sequence>
<accession>A0A090ANP1</accession>
<dbReference type="PANTHER" id="PTHR36173">
    <property type="entry name" value="RIBONUCLEASE VAPC16-RELATED"/>
    <property type="match status" value="1"/>
</dbReference>
<dbReference type="SUPFAM" id="SSF88723">
    <property type="entry name" value="PIN domain-like"/>
    <property type="match status" value="1"/>
</dbReference>
<dbReference type="EMBL" id="AP014633">
    <property type="protein sequence ID" value="BAP57040.1"/>
    <property type="molecule type" value="Genomic_DNA"/>
</dbReference>
<name>A0A090ANP1_9GAMM</name>
<evidence type="ECO:0000313" key="2">
    <source>
        <dbReference type="Proteomes" id="UP000031623"/>
    </source>
</evidence>
<dbReference type="CDD" id="cd09872">
    <property type="entry name" value="PIN_Sll0205-like"/>
    <property type="match status" value="1"/>
</dbReference>
<gene>
    <name evidence="1" type="ORF">THII_2743</name>
</gene>
<dbReference type="HOGENOM" id="CLU_129890_3_0_6"/>
<organism evidence="1 2">
    <name type="scientific">Thioploca ingrica</name>
    <dbReference type="NCBI Taxonomy" id="40754"/>
    <lineage>
        <taxon>Bacteria</taxon>
        <taxon>Pseudomonadati</taxon>
        <taxon>Pseudomonadota</taxon>
        <taxon>Gammaproteobacteria</taxon>
        <taxon>Thiotrichales</taxon>
        <taxon>Thiotrichaceae</taxon>
        <taxon>Thioploca</taxon>
    </lineage>
</organism>
<dbReference type="InterPro" id="IPR029060">
    <property type="entry name" value="PIN-like_dom_sf"/>
</dbReference>
<dbReference type="PANTHER" id="PTHR36173:SF2">
    <property type="entry name" value="RIBONUCLEASE VAPC16"/>
    <property type="match status" value="1"/>
</dbReference>
<dbReference type="InterPro" id="IPR052919">
    <property type="entry name" value="TA_system_RNase"/>
</dbReference>
<dbReference type="Proteomes" id="UP000031623">
    <property type="component" value="Chromosome"/>
</dbReference>
<proteinExistence type="predicted"/>
<evidence type="ECO:0000313" key="1">
    <source>
        <dbReference type="EMBL" id="BAP57040.1"/>
    </source>
</evidence>
<dbReference type="OrthoDB" id="9798990at2"/>
<dbReference type="STRING" id="40754.THII_2743"/>